<protein>
    <submittedName>
        <fullName evidence="1">Uncharacterized protein</fullName>
    </submittedName>
</protein>
<dbReference type="AlphaFoldDB" id="A0A8J2KWI2"/>
<sequence length="76" mass="8910">THKMKKLELQQQGFDIAQFSDPVFFFDGDKFTVLNPLLFAAIMEGKIRMLWCHMLEIPMVGCTEEYILLFLGNDFF</sequence>
<dbReference type="EMBL" id="CAJVCH010242049">
    <property type="protein sequence ID" value="CAG7733031.1"/>
    <property type="molecule type" value="Genomic_DNA"/>
</dbReference>
<dbReference type="Proteomes" id="UP000708208">
    <property type="component" value="Unassembled WGS sequence"/>
</dbReference>
<evidence type="ECO:0000313" key="1">
    <source>
        <dbReference type="EMBL" id="CAG7733031.1"/>
    </source>
</evidence>
<name>A0A8J2KWI2_9HEXA</name>
<keyword evidence="2" id="KW-1185">Reference proteome</keyword>
<feature type="non-terminal residue" evidence="1">
    <location>
        <position position="1"/>
    </location>
</feature>
<accession>A0A8J2KWI2</accession>
<proteinExistence type="predicted"/>
<evidence type="ECO:0000313" key="2">
    <source>
        <dbReference type="Proteomes" id="UP000708208"/>
    </source>
</evidence>
<gene>
    <name evidence="1" type="ORF">AFUS01_LOCUS21502</name>
</gene>
<comment type="caution">
    <text evidence="1">The sequence shown here is derived from an EMBL/GenBank/DDBJ whole genome shotgun (WGS) entry which is preliminary data.</text>
</comment>
<organism evidence="1 2">
    <name type="scientific">Allacma fusca</name>
    <dbReference type="NCBI Taxonomy" id="39272"/>
    <lineage>
        <taxon>Eukaryota</taxon>
        <taxon>Metazoa</taxon>
        <taxon>Ecdysozoa</taxon>
        <taxon>Arthropoda</taxon>
        <taxon>Hexapoda</taxon>
        <taxon>Collembola</taxon>
        <taxon>Symphypleona</taxon>
        <taxon>Sminthuridae</taxon>
        <taxon>Allacma</taxon>
    </lineage>
</organism>
<reference evidence="1" key="1">
    <citation type="submission" date="2021-06" db="EMBL/GenBank/DDBJ databases">
        <authorList>
            <person name="Hodson N. C."/>
            <person name="Mongue J. A."/>
            <person name="Jaron S. K."/>
        </authorList>
    </citation>
    <scope>NUCLEOTIDE SEQUENCE</scope>
</reference>